<dbReference type="PANTHER" id="PTHR47074">
    <property type="entry name" value="BNAC02G40300D PROTEIN"/>
    <property type="match status" value="1"/>
</dbReference>
<reference evidence="3" key="1">
    <citation type="submission" date="2018-11" db="EMBL/GenBank/DDBJ databases">
        <authorList>
            <person name="Grassa J C."/>
        </authorList>
    </citation>
    <scope>NUCLEOTIDE SEQUENCE [LARGE SCALE GENOMIC DNA]</scope>
</reference>
<dbReference type="CDD" id="cd06222">
    <property type="entry name" value="RNase_H_like"/>
    <property type="match status" value="1"/>
</dbReference>
<evidence type="ECO:0000259" key="2">
    <source>
        <dbReference type="Pfam" id="PF13966"/>
    </source>
</evidence>
<reference evidence="3" key="2">
    <citation type="submission" date="2021-03" db="UniProtKB">
        <authorList>
            <consortium name="EnsemblPlants"/>
        </authorList>
    </citation>
    <scope>IDENTIFICATION</scope>
</reference>
<dbReference type="SUPFAM" id="SSF53098">
    <property type="entry name" value="Ribonuclease H-like"/>
    <property type="match status" value="1"/>
</dbReference>
<dbReference type="Gene3D" id="3.30.420.10">
    <property type="entry name" value="Ribonuclease H-like superfamily/Ribonuclease H"/>
    <property type="match status" value="1"/>
</dbReference>
<organism evidence="3 4">
    <name type="scientific">Cannabis sativa</name>
    <name type="common">Hemp</name>
    <name type="synonym">Marijuana</name>
    <dbReference type="NCBI Taxonomy" id="3483"/>
    <lineage>
        <taxon>Eukaryota</taxon>
        <taxon>Viridiplantae</taxon>
        <taxon>Streptophyta</taxon>
        <taxon>Embryophyta</taxon>
        <taxon>Tracheophyta</taxon>
        <taxon>Spermatophyta</taxon>
        <taxon>Magnoliopsida</taxon>
        <taxon>eudicotyledons</taxon>
        <taxon>Gunneridae</taxon>
        <taxon>Pentapetalae</taxon>
        <taxon>rosids</taxon>
        <taxon>fabids</taxon>
        <taxon>Rosales</taxon>
        <taxon>Cannabaceae</taxon>
        <taxon>Cannabis</taxon>
    </lineage>
</organism>
<dbReference type="PANTHER" id="PTHR47074:SF11">
    <property type="entry name" value="REVERSE TRANSCRIPTASE-LIKE PROTEIN"/>
    <property type="match status" value="1"/>
</dbReference>
<accession>A0A803NMT1</accession>
<dbReference type="InterPro" id="IPR002156">
    <property type="entry name" value="RNaseH_domain"/>
</dbReference>
<sequence>MWKLRMPPKIKNHLWRTGTNCLPTMDQLRIKRVEVSALCPFCQNENETVLHCLVTCQVIKEVWKRVGIGTRVEEGAGFLDWCREVFRHLDSEKKAHVAALCWAIWGAINGVAWNKKTVNISNIISSTTTLNQWSCAQNLILESSIHNLMSGDGAEHWATPSTNSAKVNVDAAMFVENHSFGFGIVARDCCGVLIQGKTVYYQGHVDPPLAEAMGVREVLSWIKTFSWQQVVLETDSLVVVQALRSSMDMISLFGLVIKDCKNLLAIMRNVSVIFVKQSANSVAHAFARASSSYPDCVFSLGMSQLFCYLCW</sequence>
<keyword evidence="4" id="KW-1185">Reference proteome</keyword>
<dbReference type="Pfam" id="PF13456">
    <property type="entry name" value="RVT_3"/>
    <property type="match status" value="1"/>
</dbReference>
<evidence type="ECO:0000313" key="4">
    <source>
        <dbReference type="Proteomes" id="UP000596661"/>
    </source>
</evidence>
<dbReference type="InterPro" id="IPR026960">
    <property type="entry name" value="RVT-Znf"/>
</dbReference>
<evidence type="ECO:0000313" key="3">
    <source>
        <dbReference type="EnsemblPlants" id="cds.evm.model.01.2830"/>
    </source>
</evidence>
<dbReference type="GO" id="GO:0003676">
    <property type="term" value="F:nucleic acid binding"/>
    <property type="evidence" value="ECO:0007669"/>
    <property type="project" value="InterPro"/>
</dbReference>
<dbReference type="InterPro" id="IPR012337">
    <property type="entry name" value="RNaseH-like_sf"/>
</dbReference>
<name>A0A803NMT1_CANSA</name>
<evidence type="ECO:0000259" key="1">
    <source>
        <dbReference type="Pfam" id="PF13456"/>
    </source>
</evidence>
<dbReference type="InterPro" id="IPR052929">
    <property type="entry name" value="RNase_H-like_EbsB-rel"/>
</dbReference>
<feature type="domain" description="RNase H type-1" evidence="1">
    <location>
        <begin position="168"/>
        <end position="289"/>
    </location>
</feature>
<feature type="domain" description="Reverse transcriptase zinc-binding" evidence="2">
    <location>
        <begin position="1"/>
        <end position="63"/>
    </location>
</feature>
<dbReference type="EnsemblPlants" id="evm.model.01.2830">
    <property type="protein sequence ID" value="cds.evm.model.01.2830"/>
    <property type="gene ID" value="evm.TU.01.2830"/>
</dbReference>
<protein>
    <recommendedName>
        <fullName evidence="5">RNase H type-1 domain-containing protein</fullName>
    </recommendedName>
</protein>
<dbReference type="InterPro" id="IPR044730">
    <property type="entry name" value="RNase_H-like_dom_plant"/>
</dbReference>
<evidence type="ECO:0008006" key="5">
    <source>
        <dbReference type="Google" id="ProtNLM"/>
    </source>
</evidence>
<dbReference type="OMA" id="RIGHNIL"/>
<dbReference type="Gramene" id="evm.model.01.2830">
    <property type="protein sequence ID" value="cds.evm.model.01.2830"/>
    <property type="gene ID" value="evm.TU.01.2830"/>
</dbReference>
<dbReference type="AlphaFoldDB" id="A0A803NMT1"/>
<dbReference type="EMBL" id="UZAU01000081">
    <property type="status" value="NOT_ANNOTATED_CDS"/>
    <property type="molecule type" value="Genomic_DNA"/>
</dbReference>
<dbReference type="Pfam" id="PF13966">
    <property type="entry name" value="zf-RVT"/>
    <property type="match status" value="1"/>
</dbReference>
<dbReference type="Proteomes" id="UP000596661">
    <property type="component" value="Chromosome 1"/>
</dbReference>
<proteinExistence type="predicted"/>
<dbReference type="GO" id="GO:0004523">
    <property type="term" value="F:RNA-DNA hybrid ribonuclease activity"/>
    <property type="evidence" value="ECO:0007669"/>
    <property type="project" value="InterPro"/>
</dbReference>
<dbReference type="InterPro" id="IPR036397">
    <property type="entry name" value="RNaseH_sf"/>
</dbReference>